<evidence type="ECO:0008006" key="5">
    <source>
        <dbReference type="Google" id="ProtNLM"/>
    </source>
</evidence>
<keyword evidence="2" id="KW-0732">Signal</keyword>
<evidence type="ECO:0000256" key="1">
    <source>
        <dbReference type="ARBA" id="ARBA00010457"/>
    </source>
</evidence>
<comment type="similarity">
    <text evidence="1">Belongs to the Cu-Zn superoxide dismutase family.</text>
</comment>
<comment type="caution">
    <text evidence="3">The sequence shown here is derived from an EMBL/GenBank/DDBJ whole genome shotgun (WGS) entry which is preliminary data.</text>
</comment>
<proteinExistence type="inferred from homology"/>
<sequence length="277" mass="29016">MKKTMKLALMLFISVALTNCSDDDDGGVLDGPTGESKTYTLGSVADPSISGTAKFIENSDNSVTIELDINGTPDDGMHPAHIHFNNAIESGDIALTLGTVEGSTGFSSITTSTLNDGTSITYDELLDFDGYINVHLSADELGTIVAQGDIGENEIVNMMSYPLATVDVDGISGTAKFEERANGETFATLSLDGTPDGGMHPAHIHAGSVADAPGDIIFTFEPVNGTTGMSITDVTMLDDETPFNYDDVLTVDGYINVHLSADDLDTLVAQGNTGSNF</sequence>
<name>A0ABT7ZVM6_9FLAO</name>
<dbReference type="SUPFAM" id="SSF49329">
    <property type="entry name" value="Cu,Zn superoxide dismutase-like"/>
    <property type="match status" value="2"/>
</dbReference>
<accession>A0ABT7ZVM6</accession>
<dbReference type="InterPro" id="IPR036423">
    <property type="entry name" value="SOD-like_Cu/Zn_dom_sf"/>
</dbReference>
<evidence type="ECO:0000256" key="2">
    <source>
        <dbReference type="SAM" id="SignalP"/>
    </source>
</evidence>
<dbReference type="Gene3D" id="2.60.40.200">
    <property type="entry name" value="Superoxide dismutase, copper/zinc binding domain"/>
    <property type="match status" value="1"/>
</dbReference>
<keyword evidence="4" id="KW-1185">Reference proteome</keyword>
<organism evidence="3 4">
    <name type="scientific">Winogradskyella bathintestinalis</name>
    <dbReference type="NCBI Taxonomy" id="3035208"/>
    <lineage>
        <taxon>Bacteria</taxon>
        <taxon>Pseudomonadati</taxon>
        <taxon>Bacteroidota</taxon>
        <taxon>Flavobacteriia</taxon>
        <taxon>Flavobacteriales</taxon>
        <taxon>Flavobacteriaceae</taxon>
        <taxon>Winogradskyella</taxon>
    </lineage>
</organism>
<feature type="chain" id="PRO_5045762064" description="CHRD domain-containing protein" evidence="2">
    <location>
        <begin position="22"/>
        <end position="277"/>
    </location>
</feature>
<evidence type="ECO:0000313" key="4">
    <source>
        <dbReference type="Proteomes" id="UP001231197"/>
    </source>
</evidence>
<protein>
    <recommendedName>
        <fullName evidence="5">CHRD domain-containing protein</fullName>
    </recommendedName>
</protein>
<evidence type="ECO:0000313" key="3">
    <source>
        <dbReference type="EMBL" id="MDN3493027.1"/>
    </source>
</evidence>
<dbReference type="EMBL" id="JASDDK010000003">
    <property type="protein sequence ID" value="MDN3493027.1"/>
    <property type="molecule type" value="Genomic_DNA"/>
</dbReference>
<feature type="signal peptide" evidence="2">
    <location>
        <begin position="1"/>
        <end position="21"/>
    </location>
</feature>
<gene>
    <name evidence="3" type="ORF">QMA06_09855</name>
</gene>
<reference evidence="3 4" key="1">
    <citation type="journal article" date="2023" name="Int. J. Syst. Evol. Microbiol.">
        <title>Winogradskyella bathintestinalis sp. nov., isolated from the intestine of the deep-sea loosejaw dragonfish, Malacosteus niger.</title>
        <authorList>
            <person name="Uniacke-Lowe S."/>
            <person name="Johnson C.N."/>
            <person name="Stanton C."/>
            <person name="Hill C."/>
            <person name="Ross P."/>
        </authorList>
    </citation>
    <scope>NUCLEOTIDE SEQUENCE [LARGE SCALE GENOMIC DNA]</scope>
    <source>
        <strain evidence="3 4">APC 3343</strain>
    </source>
</reference>
<dbReference type="Proteomes" id="UP001231197">
    <property type="component" value="Unassembled WGS sequence"/>
</dbReference>
<dbReference type="RefSeq" id="WP_290206683.1">
    <property type="nucleotide sequence ID" value="NZ_JASDDK010000003.1"/>
</dbReference>